<dbReference type="EMBL" id="NEVH01006991">
    <property type="protein sequence ID" value="PNF36126.1"/>
    <property type="molecule type" value="Genomic_DNA"/>
</dbReference>
<comment type="caution">
    <text evidence="3">The sequence shown here is derived from an EMBL/GenBank/DDBJ whole genome shotgun (WGS) entry which is preliminary data.</text>
</comment>
<feature type="domain" description="SprT-like" evidence="2">
    <location>
        <begin position="631"/>
        <end position="791"/>
    </location>
</feature>
<dbReference type="InterPro" id="IPR006640">
    <property type="entry name" value="SprT-like_domain"/>
</dbReference>
<dbReference type="AlphaFoldDB" id="A0A2J7R5K9"/>
<organism evidence="3 4">
    <name type="scientific">Cryptotermes secundus</name>
    <dbReference type="NCBI Taxonomy" id="105785"/>
    <lineage>
        <taxon>Eukaryota</taxon>
        <taxon>Metazoa</taxon>
        <taxon>Ecdysozoa</taxon>
        <taxon>Arthropoda</taxon>
        <taxon>Hexapoda</taxon>
        <taxon>Insecta</taxon>
        <taxon>Pterygota</taxon>
        <taxon>Neoptera</taxon>
        <taxon>Polyneoptera</taxon>
        <taxon>Dictyoptera</taxon>
        <taxon>Blattodea</taxon>
        <taxon>Blattoidea</taxon>
        <taxon>Termitoidae</taxon>
        <taxon>Kalotermitidae</taxon>
        <taxon>Cryptotermitinae</taxon>
        <taxon>Cryptotermes</taxon>
    </lineage>
</organism>
<dbReference type="GO" id="GO:0005634">
    <property type="term" value="C:nucleus"/>
    <property type="evidence" value="ECO:0007669"/>
    <property type="project" value="TreeGrafter"/>
</dbReference>
<evidence type="ECO:0000259" key="2">
    <source>
        <dbReference type="SMART" id="SM00731"/>
    </source>
</evidence>
<dbReference type="GO" id="GO:0006974">
    <property type="term" value="P:DNA damage response"/>
    <property type="evidence" value="ECO:0007669"/>
    <property type="project" value="UniProtKB-ARBA"/>
</dbReference>
<protein>
    <recommendedName>
        <fullName evidence="2">SprT-like domain-containing protein</fullName>
    </recommendedName>
</protein>
<evidence type="ECO:0000256" key="1">
    <source>
        <dbReference type="SAM" id="MobiDB-lite"/>
    </source>
</evidence>
<feature type="compositionally biased region" description="Basic and acidic residues" evidence="1">
    <location>
        <begin position="538"/>
        <end position="554"/>
    </location>
</feature>
<dbReference type="InterPro" id="IPR035240">
    <property type="entry name" value="SprT_Zn_ribbon"/>
</dbReference>
<feature type="compositionally biased region" description="Polar residues" evidence="1">
    <location>
        <begin position="527"/>
        <end position="537"/>
    </location>
</feature>
<dbReference type="CDD" id="cd19496">
    <property type="entry name" value="Elp5"/>
    <property type="match status" value="1"/>
</dbReference>
<reference evidence="3 4" key="1">
    <citation type="submission" date="2017-12" db="EMBL/GenBank/DDBJ databases">
        <title>Hemimetabolous genomes reveal molecular basis of termite eusociality.</title>
        <authorList>
            <person name="Harrison M.C."/>
            <person name="Jongepier E."/>
            <person name="Robertson H.M."/>
            <person name="Arning N."/>
            <person name="Bitard-Feildel T."/>
            <person name="Chao H."/>
            <person name="Childers C.P."/>
            <person name="Dinh H."/>
            <person name="Doddapaneni H."/>
            <person name="Dugan S."/>
            <person name="Gowin J."/>
            <person name="Greiner C."/>
            <person name="Han Y."/>
            <person name="Hu H."/>
            <person name="Hughes D.S.T."/>
            <person name="Huylmans A.-K."/>
            <person name="Kemena C."/>
            <person name="Kremer L.P.M."/>
            <person name="Lee S.L."/>
            <person name="Lopez-Ezquerra A."/>
            <person name="Mallet L."/>
            <person name="Monroy-Kuhn J.M."/>
            <person name="Moser A."/>
            <person name="Murali S.C."/>
            <person name="Muzny D.M."/>
            <person name="Otani S."/>
            <person name="Piulachs M.-D."/>
            <person name="Poelchau M."/>
            <person name="Qu J."/>
            <person name="Schaub F."/>
            <person name="Wada-Katsumata A."/>
            <person name="Worley K.C."/>
            <person name="Xie Q."/>
            <person name="Ylla G."/>
            <person name="Poulsen M."/>
            <person name="Gibbs R.A."/>
            <person name="Schal C."/>
            <person name="Richards S."/>
            <person name="Belles X."/>
            <person name="Korb J."/>
            <person name="Bornberg-Bauer E."/>
        </authorList>
    </citation>
    <scope>NUCLEOTIDE SEQUENCE [LARGE SCALE GENOMIC DNA]</scope>
    <source>
        <tissue evidence="3">Whole body</tissue>
    </source>
</reference>
<dbReference type="Pfam" id="PF17283">
    <property type="entry name" value="Zn_ribbon_SprT"/>
    <property type="match status" value="1"/>
</dbReference>
<dbReference type="Pfam" id="PF10263">
    <property type="entry name" value="SprT-like"/>
    <property type="match status" value="1"/>
</dbReference>
<dbReference type="EMBL" id="NEVH01006991">
    <property type="protein sequence ID" value="PNF36125.1"/>
    <property type="molecule type" value="Genomic_DNA"/>
</dbReference>
<accession>A0A2J7R5K9</accession>
<feature type="region of interest" description="Disordered" evidence="1">
    <location>
        <begin position="520"/>
        <end position="554"/>
    </location>
</feature>
<dbReference type="Proteomes" id="UP000235965">
    <property type="component" value="Unassembled WGS sequence"/>
</dbReference>
<dbReference type="PANTHER" id="PTHR23099:SF0">
    <property type="entry name" value="GERM CELL NUCLEAR ACIDIC PROTEIN"/>
    <property type="match status" value="1"/>
</dbReference>
<proteinExistence type="predicted"/>
<dbReference type="InParanoid" id="A0A2J7R5K9"/>
<name>A0A2J7R5K9_9NEOP</name>
<dbReference type="PANTHER" id="PTHR23099">
    <property type="entry name" value="TRANSCRIPTIONAL REGULATOR"/>
    <property type="match status" value="1"/>
</dbReference>
<sequence>MDLEFSLLTFSPSHVKKNIKLDSAGKGSSKLTLRQRRLYSTKETKVTGACKEKYTSAANVNNMQEKLPKIDFAVGDNVIQPFGILHDKPVVKSRVSKGKENRGTVDLTSDLDRLVTWNVKNDHKTSRRLSSDQCHENGTPRKKHSIEVKNSLSPNTAECLASEVNTCVSSPAKSCGKSRYFSCSQNFPKSSTVLLSESGSFSVDEICSKSKDNDAKVNRSVIIVSDSSTSSAITNSISEQQIKHSLPSRTREYKNGVQKCTVVIDTSDSENEVLNGSCEAPFKFTSNLRTPLHSDIKSQTLNNTRHEKVGGSIADLEYVPPPTSLQLKQTKYQDIENWLCKVKSLDGSDNNDPDKMLEVSGLQKFEVTGNSVVLNSSAEEILDNLYGETWRKRNPKGSETEPCKKKFSRNMPIVRQHSERKKQKVAKSEDSVVSSTDSGEFENFLKNVRQEFESTRRDSILGTPDFIDDNVQDNSLGFYLGVLNSKDLKKDHLQLNCKKENSKSLHAVGTCKQLCFSSSDDGDVPATEQNCAGNIDTSKPRTNEKKPNDLKEKNNVKRPQKIIVPPVKQTLVKRTPKTVGQTKVKPFFDRQVSKFCSPVLSFLASLSAGISKGRCHPEAEYYKSNFRMKKKELCNKLFKMYNDKIFDNKLPHDMLVEWNARLKRTAGFCYNRRTVTSPGTKIRTSRIELSTKVCDTADRLRDTLIHELCHAATWIVDDVKDGHGPHWKAWARKAMRVFPELPPIKRCHDYSIQTKFTYRCTGCGYSIGRHSKSLNVATKRCGHCFGMFELLVNTRRKSGTVAQQTLKKRSPVGFARFVKENYSSVKQSRTDLKHGDVMRLLGQQFSAVKIGPEARKQ</sequence>
<dbReference type="OrthoDB" id="20772at2759"/>
<gene>
    <name evidence="3" type="ORF">B7P43_G10960</name>
</gene>
<dbReference type="SMART" id="SM00731">
    <property type="entry name" value="SprT"/>
    <property type="match status" value="1"/>
</dbReference>
<keyword evidence="4" id="KW-1185">Reference proteome</keyword>
<dbReference type="STRING" id="105785.A0A2J7R5K9"/>
<evidence type="ECO:0000313" key="4">
    <source>
        <dbReference type="Proteomes" id="UP000235965"/>
    </source>
</evidence>
<evidence type="ECO:0000313" key="3">
    <source>
        <dbReference type="EMBL" id="PNF36125.1"/>
    </source>
</evidence>